<feature type="domain" description="DNA methylase adenine-specific" evidence="5">
    <location>
        <begin position="14"/>
        <end position="233"/>
    </location>
</feature>
<name>A0A552DNN8_MICAE</name>
<evidence type="ECO:0000256" key="2">
    <source>
        <dbReference type="ARBA" id="ARBA00022679"/>
    </source>
</evidence>
<dbReference type="InterPro" id="IPR054520">
    <property type="entry name" value="M_Eco57I_C"/>
</dbReference>
<dbReference type="InterPro" id="IPR002052">
    <property type="entry name" value="DNA_methylase_N6_adenine_CS"/>
</dbReference>
<dbReference type="Gene3D" id="3.40.50.150">
    <property type="entry name" value="Vaccinia Virus protein VP39"/>
    <property type="match status" value="1"/>
</dbReference>
<dbReference type="GO" id="GO:0032259">
    <property type="term" value="P:methylation"/>
    <property type="evidence" value="ECO:0007669"/>
    <property type="project" value="UniProtKB-KW"/>
</dbReference>
<dbReference type="PANTHER" id="PTHR33841:SF5">
    <property type="entry name" value="DNA METHYLASE (MODIFICATION METHYLASE) (METHYLTRANSFERASE)-RELATED"/>
    <property type="match status" value="1"/>
</dbReference>
<dbReference type="SUPFAM" id="SSF53335">
    <property type="entry name" value="S-adenosyl-L-methionine-dependent methyltransferases"/>
    <property type="match status" value="1"/>
</dbReference>
<feature type="domain" description="Type II methyltransferase M.Eco57I C-terminal" evidence="6">
    <location>
        <begin position="273"/>
        <end position="498"/>
    </location>
</feature>
<organism evidence="7 8">
    <name type="scientific">Microcystis aeruginosa Ma_SC_T_19800800_S464</name>
    <dbReference type="NCBI Taxonomy" id="2486257"/>
    <lineage>
        <taxon>Bacteria</taxon>
        <taxon>Bacillati</taxon>
        <taxon>Cyanobacteriota</taxon>
        <taxon>Cyanophyceae</taxon>
        <taxon>Oscillatoriophycideae</taxon>
        <taxon>Chroococcales</taxon>
        <taxon>Microcystaceae</taxon>
        <taxon>Microcystis</taxon>
    </lineage>
</organism>
<evidence type="ECO:0000259" key="6">
    <source>
        <dbReference type="Pfam" id="PF22837"/>
    </source>
</evidence>
<protein>
    <submittedName>
        <fullName evidence="7">SAM-dependent methyltransferase</fullName>
    </submittedName>
</protein>
<keyword evidence="2 7" id="KW-0808">Transferase</keyword>
<evidence type="ECO:0000256" key="3">
    <source>
        <dbReference type="ARBA" id="ARBA00022691"/>
    </source>
</evidence>
<dbReference type="PRINTS" id="PR00507">
    <property type="entry name" value="N12N6MTFRASE"/>
</dbReference>
<dbReference type="Pfam" id="PF22837">
    <property type="entry name" value="M_Eco57I_C"/>
    <property type="match status" value="1"/>
</dbReference>
<gene>
    <name evidence="7" type="ORF">EWV81_15425</name>
</gene>
<dbReference type="Proteomes" id="UP000319313">
    <property type="component" value="Unassembled WGS sequence"/>
</dbReference>
<evidence type="ECO:0000256" key="1">
    <source>
        <dbReference type="ARBA" id="ARBA00022603"/>
    </source>
</evidence>
<comment type="caution">
    <text evidence="7">The sequence shown here is derived from an EMBL/GenBank/DDBJ whole genome shotgun (WGS) entry which is preliminary data.</text>
</comment>
<evidence type="ECO:0000256" key="4">
    <source>
        <dbReference type="ARBA" id="ARBA00022747"/>
    </source>
</evidence>
<dbReference type="PROSITE" id="PS00092">
    <property type="entry name" value="N6_MTASE"/>
    <property type="match status" value="1"/>
</dbReference>
<dbReference type="InterPro" id="IPR003356">
    <property type="entry name" value="DNA_methylase_A-5"/>
</dbReference>
<evidence type="ECO:0000313" key="7">
    <source>
        <dbReference type="EMBL" id="TRU23812.1"/>
    </source>
</evidence>
<dbReference type="PANTHER" id="PTHR33841">
    <property type="entry name" value="DNA METHYLTRANSFERASE YEEA-RELATED"/>
    <property type="match status" value="1"/>
</dbReference>
<evidence type="ECO:0000313" key="8">
    <source>
        <dbReference type="Proteomes" id="UP000319313"/>
    </source>
</evidence>
<keyword evidence="4" id="KW-0680">Restriction system</keyword>
<dbReference type="GO" id="GO:0009307">
    <property type="term" value="P:DNA restriction-modification system"/>
    <property type="evidence" value="ECO:0007669"/>
    <property type="project" value="UniProtKB-KW"/>
</dbReference>
<dbReference type="GO" id="GO:0003677">
    <property type="term" value="F:DNA binding"/>
    <property type="evidence" value="ECO:0007669"/>
    <property type="project" value="InterPro"/>
</dbReference>
<proteinExistence type="predicted"/>
<evidence type="ECO:0000259" key="5">
    <source>
        <dbReference type="Pfam" id="PF02384"/>
    </source>
</evidence>
<dbReference type="AlphaFoldDB" id="A0A552DNN8"/>
<sequence>MRESEYIQNTPISHRKDYGQFFTPQLVSRLMAQWVLRDEPETVLDPAFGLGVFYDEMMKLKPNNQSQFIGYEIDKNIFSYLHELNKQTNLNLYNSDYLETEPSKYDAVICNPPYMRFQKFLNRHDVLPIIEKQIGKKLIGYSNISSVFLVKALNELKENGNLAFIMPFEFFNTGYGKEIKKSLLDNYLLKQIIIFSNEKEIFPDATTTVCVLLCKKDRIKEPIKITQIESGDNLVQISDISEYYQKIIDASDLPFSKKWTPILMSLFSDKVMPKDFVRLSVYGSFTRGIATGANEFFALSKGKIIKLGLDDKSICKCLTKSSQIRQPVFTEEDFTNLYDLGKPVHCLNITFSESKETQEYIKQGEAFGYHERYLTRTRNPWYKIESRKPSPILFGVFNRGRLKVIRNLTNAINFTCFHCFYPNRFGEPLINKLFVYFLSDIGQEIIKSNKRSYGDNLDKFEPGDLNESLCPNQSQFGLISEKEAERVIEIAKNDEKEAVDRSNALIERIINAQQVTAAIMDKHFSDQEKSMGRMGSS</sequence>
<dbReference type="InterPro" id="IPR050953">
    <property type="entry name" value="N4_N6_ade-DNA_methylase"/>
</dbReference>
<keyword evidence="1 7" id="KW-0489">Methyltransferase</keyword>
<dbReference type="CDD" id="cd02440">
    <property type="entry name" value="AdoMet_MTases"/>
    <property type="match status" value="1"/>
</dbReference>
<dbReference type="Pfam" id="PF02384">
    <property type="entry name" value="N6_Mtase"/>
    <property type="match status" value="1"/>
</dbReference>
<dbReference type="EMBL" id="SFBL01000139">
    <property type="protein sequence ID" value="TRU23812.1"/>
    <property type="molecule type" value="Genomic_DNA"/>
</dbReference>
<reference evidence="7 8" key="1">
    <citation type="submission" date="2019-01" db="EMBL/GenBank/DDBJ databases">
        <title>Coherence of Microcystis species and biogeography revealed through population genomics.</title>
        <authorList>
            <person name="Perez-Carrascal O.M."/>
            <person name="Terrat Y."/>
            <person name="Giani A."/>
            <person name="Fortin N."/>
            <person name="Tromas N."/>
            <person name="Shapiro B.J."/>
        </authorList>
    </citation>
    <scope>NUCLEOTIDE SEQUENCE [LARGE SCALE GENOMIC DNA]</scope>
    <source>
        <strain evidence="7">Ma_SC_T_19800800_S464</strain>
    </source>
</reference>
<keyword evidence="3" id="KW-0949">S-adenosyl-L-methionine</keyword>
<dbReference type="GO" id="GO:0009007">
    <property type="term" value="F:site-specific DNA-methyltransferase (adenine-specific) activity"/>
    <property type="evidence" value="ECO:0007669"/>
    <property type="project" value="UniProtKB-EC"/>
</dbReference>
<dbReference type="GO" id="GO:0008170">
    <property type="term" value="F:N-methyltransferase activity"/>
    <property type="evidence" value="ECO:0007669"/>
    <property type="project" value="InterPro"/>
</dbReference>
<dbReference type="InterPro" id="IPR029063">
    <property type="entry name" value="SAM-dependent_MTases_sf"/>
</dbReference>
<accession>A0A552DNN8</accession>